<organism evidence="3 4">
    <name type="scientific">Caballeronia calidae</name>
    <dbReference type="NCBI Taxonomy" id="1777139"/>
    <lineage>
        <taxon>Bacteria</taxon>
        <taxon>Pseudomonadati</taxon>
        <taxon>Pseudomonadota</taxon>
        <taxon>Betaproteobacteria</taxon>
        <taxon>Burkholderiales</taxon>
        <taxon>Burkholderiaceae</taxon>
        <taxon>Caballeronia</taxon>
    </lineage>
</organism>
<gene>
    <name evidence="3" type="ORF">AWB78_07687</name>
</gene>
<dbReference type="AlphaFoldDB" id="A0A158EFU7"/>
<feature type="modified residue" description="4-aspartylphosphate" evidence="1">
    <location>
        <position position="207"/>
    </location>
</feature>
<evidence type="ECO:0000259" key="2">
    <source>
        <dbReference type="PROSITE" id="PS50110"/>
    </source>
</evidence>
<dbReference type="InterPro" id="IPR001789">
    <property type="entry name" value="Sig_transdc_resp-reg_receiver"/>
</dbReference>
<dbReference type="InterPro" id="IPR013975">
    <property type="entry name" value="Tscrpt_reg_BetR_N"/>
</dbReference>
<keyword evidence="4" id="KW-1185">Reference proteome</keyword>
<sequence length="285" mass="32017">MHISKPTRTVSNKTMKHDNNETTEKVKAILNKHGVSERQHIKTVASILNIAYVSSRQKFSSDRAWTNDQLSRIAAYFREPIESLVCNYRPSVGNGILHVSGMPKRCVCEIGLPVTVPEAEELVTYQEGDVFIVLPGSQIRNDIRYFSVSNIRLLPPPVIAALDDNPDVPQSIADVFSRKGISVKQFVDSETLIAEAKYENFEYYILDWVLGDDKTAEAAISIIRSELSASVPIIVLTGELRTDKVQDSDLAKMVQLYDISVLEKPALLETIATTVYKRLFFRSLR</sequence>
<proteinExistence type="predicted"/>
<dbReference type="SUPFAM" id="SSF52172">
    <property type="entry name" value="CheY-like"/>
    <property type="match status" value="1"/>
</dbReference>
<dbReference type="Pfam" id="PF08667">
    <property type="entry name" value="BetR"/>
    <property type="match status" value="1"/>
</dbReference>
<accession>A0A158EFU7</accession>
<evidence type="ECO:0000256" key="1">
    <source>
        <dbReference type="PROSITE-ProRule" id="PRU00169"/>
    </source>
</evidence>
<reference evidence="3" key="1">
    <citation type="submission" date="2016-01" db="EMBL/GenBank/DDBJ databases">
        <authorList>
            <person name="Peeters C."/>
        </authorList>
    </citation>
    <scope>NUCLEOTIDE SEQUENCE</scope>
    <source>
        <strain evidence="3">LMG 29321</strain>
    </source>
</reference>
<dbReference type="InterPro" id="IPR011006">
    <property type="entry name" value="CheY-like_superfamily"/>
</dbReference>
<feature type="domain" description="Response regulatory" evidence="2">
    <location>
        <begin position="158"/>
        <end position="279"/>
    </location>
</feature>
<dbReference type="GO" id="GO:0000160">
    <property type="term" value="P:phosphorelay signal transduction system"/>
    <property type="evidence" value="ECO:0007669"/>
    <property type="project" value="InterPro"/>
</dbReference>
<dbReference type="PROSITE" id="PS50110">
    <property type="entry name" value="RESPONSE_REGULATORY"/>
    <property type="match status" value="1"/>
</dbReference>
<dbReference type="OrthoDB" id="8595302at2"/>
<name>A0A158EFU7_9BURK</name>
<comment type="caution">
    <text evidence="3">The sequence shown here is derived from an EMBL/GenBank/DDBJ whole genome shotgun (WGS) entry which is preliminary data.</text>
</comment>
<evidence type="ECO:0000313" key="4">
    <source>
        <dbReference type="Proteomes" id="UP000071859"/>
    </source>
</evidence>
<dbReference type="Gene3D" id="3.40.50.2300">
    <property type="match status" value="1"/>
</dbReference>
<dbReference type="Proteomes" id="UP000071859">
    <property type="component" value="Unassembled WGS sequence"/>
</dbReference>
<evidence type="ECO:0000313" key="3">
    <source>
        <dbReference type="EMBL" id="SAL05762.1"/>
    </source>
</evidence>
<keyword evidence="1" id="KW-0597">Phosphoprotein</keyword>
<dbReference type="CDD" id="cd00156">
    <property type="entry name" value="REC"/>
    <property type="match status" value="1"/>
</dbReference>
<dbReference type="EMBL" id="FCOX02000090">
    <property type="protein sequence ID" value="SAL05762.1"/>
    <property type="molecule type" value="Genomic_DNA"/>
</dbReference>
<protein>
    <submittedName>
        <fullName evidence="3">Two-component transcriptional response regulator</fullName>
    </submittedName>
</protein>